<dbReference type="InterPro" id="IPR059179">
    <property type="entry name" value="MLKL-like_MCAfunc"/>
</dbReference>
<organism evidence="1 2">
    <name type="scientific">Psilocybe cf. subviscida</name>
    <dbReference type="NCBI Taxonomy" id="2480587"/>
    <lineage>
        <taxon>Eukaryota</taxon>
        <taxon>Fungi</taxon>
        <taxon>Dikarya</taxon>
        <taxon>Basidiomycota</taxon>
        <taxon>Agaricomycotina</taxon>
        <taxon>Agaricomycetes</taxon>
        <taxon>Agaricomycetidae</taxon>
        <taxon>Agaricales</taxon>
        <taxon>Agaricineae</taxon>
        <taxon>Strophariaceae</taxon>
        <taxon>Psilocybe</taxon>
    </lineage>
</organism>
<sequence length="228" mass="25178">MPRKPKVPPTNPYEDPEPGKIAVTKGILQGAAMILDLVQQASKLTSLPYLSDAAGLALNIVQIAQTAKENKEGFQQLADDSTQLAAVLYWSYQGARNQDEWPNSDGIRTAAKDLERCLFSINKLGEKMKGRSLFRRILCHVIDANTVKKYQQRLSSLTTQFQTPLSEVDMLDVLFQIEKKQDEILYEVRHLVTPSGTETVPTRPAISVKGVDSSGIGFGDGDVSVSNW</sequence>
<name>A0A8H5AS23_9AGAR</name>
<proteinExistence type="predicted"/>
<dbReference type="OrthoDB" id="192148at2759"/>
<dbReference type="EMBL" id="JAACJJ010000058">
    <property type="protein sequence ID" value="KAF5309840.1"/>
    <property type="molecule type" value="Genomic_DNA"/>
</dbReference>
<dbReference type="InterPro" id="IPR036537">
    <property type="entry name" value="Adaptor_Cbl_N_dom_sf"/>
</dbReference>
<protein>
    <submittedName>
        <fullName evidence="1">Uncharacterized protein</fullName>
    </submittedName>
</protein>
<evidence type="ECO:0000313" key="2">
    <source>
        <dbReference type="Proteomes" id="UP000567179"/>
    </source>
</evidence>
<dbReference type="AlphaFoldDB" id="A0A8H5AS23"/>
<reference evidence="1 2" key="1">
    <citation type="journal article" date="2020" name="ISME J.">
        <title>Uncovering the hidden diversity of litter-decomposition mechanisms in mushroom-forming fungi.</title>
        <authorList>
            <person name="Floudas D."/>
            <person name="Bentzer J."/>
            <person name="Ahren D."/>
            <person name="Johansson T."/>
            <person name="Persson P."/>
            <person name="Tunlid A."/>
        </authorList>
    </citation>
    <scope>NUCLEOTIDE SEQUENCE [LARGE SCALE GENOMIC DNA]</scope>
    <source>
        <strain evidence="1 2">CBS 101986</strain>
    </source>
</reference>
<dbReference type="Gene3D" id="1.20.930.20">
    <property type="entry name" value="Adaptor protein Cbl, N-terminal domain"/>
    <property type="match status" value="1"/>
</dbReference>
<accession>A0A8H5AS23</accession>
<keyword evidence="2" id="KW-1185">Reference proteome</keyword>
<dbReference type="GO" id="GO:0007166">
    <property type="term" value="P:cell surface receptor signaling pathway"/>
    <property type="evidence" value="ECO:0007669"/>
    <property type="project" value="InterPro"/>
</dbReference>
<gene>
    <name evidence="1" type="ORF">D9619_010526</name>
</gene>
<dbReference type="CDD" id="cd21037">
    <property type="entry name" value="MLKL_NTD"/>
    <property type="match status" value="1"/>
</dbReference>
<comment type="caution">
    <text evidence="1">The sequence shown here is derived from an EMBL/GenBank/DDBJ whole genome shotgun (WGS) entry which is preliminary data.</text>
</comment>
<evidence type="ECO:0000313" key="1">
    <source>
        <dbReference type="EMBL" id="KAF5309840.1"/>
    </source>
</evidence>
<dbReference type="Proteomes" id="UP000567179">
    <property type="component" value="Unassembled WGS sequence"/>
</dbReference>